<protein>
    <submittedName>
        <fullName evidence="1">Uncharacterized protein</fullName>
    </submittedName>
</protein>
<dbReference type="PANTHER" id="PTHR46243">
    <property type="entry name" value="BIS(5'-ADENOSYL)-TRIPHOSPHATASE"/>
    <property type="match status" value="1"/>
</dbReference>
<dbReference type="AlphaFoldDB" id="A0ABD0UPM7"/>
<comment type="caution">
    <text evidence="1">The sequence shown here is derived from an EMBL/GenBank/DDBJ whole genome shotgun (WGS) entry which is preliminary data.</text>
</comment>
<dbReference type="Proteomes" id="UP001552299">
    <property type="component" value="Unassembled WGS sequence"/>
</dbReference>
<keyword evidence="2" id="KW-1185">Reference proteome</keyword>
<accession>A0ABD0UPM7</accession>
<name>A0ABD0UPM7_DENTH</name>
<proteinExistence type="predicted"/>
<dbReference type="EMBL" id="JANQDX010000012">
    <property type="protein sequence ID" value="KAL0914611.1"/>
    <property type="molecule type" value="Genomic_DNA"/>
</dbReference>
<dbReference type="PANTHER" id="PTHR46243:SF1">
    <property type="entry name" value="BIS(5'-ADENOSYL)-TRIPHOSPHATASE"/>
    <property type="match status" value="1"/>
</dbReference>
<sequence length="144" mass="16461">MSLLRSQSLSKISAVSAAGELLCCRFSFSRCLFIPKLTVNRRLPSPTARLFHGMAQTESEQFTFGPYKINPSEVFYSTKLSYALVNLRPLLPDYSSTSKIDFVYVCEELDGAQKMLKLELTPFIAFDRNEWYKRIHKSDPKCMG</sequence>
<evidence type="ECO:0000313" key="1">
    <source>
        <dbReference type="EMBL" id="KAL0914611.1"/>
    </source>
</evidence>
<reference evidence="1 2" key="1">
    <citation type="journal article" date="2024" name="Plant Biotechnol. J.">
        <title>Dendrobium thyrsiflorum genome and its molecular insights into genes involved in important horticultural traits.</title>
        <authorList>
            <person name="Chen B."/>
            <person name="Wang J.Y."/>
            <person name="Zheng P.J."/>
            <person name="Li K.L."/>
            <person name="Liang Y.M."/>
            <person name="Chen X.F."/>
            <person name="Zhang C."/>
            <person name="Zhao X."/>
            <person name="He X."/>
            <person name="Zhang G.Q."/>
            <person name="Liu Z.J."/>
            <person name="Xu Q."/>
        </authorList>
    </citation>
    <scope>NUCLEOTIDE SEQUENCE [LARGE SCALE GENOMIC DNA]</scope>
    <source>
        <strain evidence="1">GZMU011</strain>
    </source>
</reference>
<organism evidence="1 2">
    <name type="scientific">Dendrobium thyrsiflorum</name>
    <name type="common">Pinecone-like raceme dendrobium</name>
    <name type="synonym">Orchid</name>
    <dbReference type="NCBI Taxonomy" id="117978"/>
    <lineage>
        <taxon>Eukaryota</taxon>
        <taxon>Viridiplantae</taxon>
        <taxon>Streptophyta</taxon>
        <taxon>Embryophyta</taxon>
        <taxon>Tracheophyta</taxon>
        <taxon>Spermatophyta</taxon>
        <taxon>Magnoliopsida</taxon>
        <taxon>Liliopsida</taxon>
        <taxon>Asparagales</taxon>
        <taxon>Orchidaceae</taxon>
        <taxon>Epidendroideae</taxon>
        <taxon>Malaxideae</taxon>
        <taxon>Dendrobiinae</taxon>
        <taxon>Dendrobium</taxon>
    </lineage>
</organism>
<dbReference type="InterPro" id="IPR036265">
    <property type="entry name" value="HIT-like_sf"/>
</dbReference>
<gene>
    <name evidence="1" type="ORF">M5K25_014974</name>
</gene>
<evidence type="ECO:0000313" key="2">
    <source>
        <dbReference type="Proteomes" id="UP001552299"/>
    </source>
</evidence>
<dbReference type="Gene3D" id="3.30.428.10">
    <property type="entry name" value="HIT-like"/>
    <property type="match status" value="1"/>
</dbReference>
<dbReference type="InterPro" id="IPR051884">
    <property type="entry name" value="Bis(5'-adenosyl)-TPase_reg"/>
</dbReference>